<evidence type="ECO:0000313" key="3">
    <source>
        <dbReference type="EMBL" id="XAY08108.1"/>
    </source>
</evidence>
<feature type="region of interest" description="Disordered" evidence="1">
    <location>
        <begin position="25"/>
        <end position="71"/>
    </location>
</feature>
<feature type="chain" id="PRO_5043391823" description="DUF5666 domain-containing protein" evidence="2">
    <location>
        <begin position="27"/>
        <end position="190"/>
    </location>
</feature>
<dbReference type="KEGG" id="parq:DSM112329_05004"/>
<feature type="compositionally biased region" description="Low complexity" evidence="1">
    <location>
        <begin position="26"/>
        <end position="57"/>
    </location>
</feature>
<sequence>MKSRTAMRVTAIGAVCALGGAGAGIAGSSAATKPSSTTAAKTTTTAKAAAAAKARAGGPRGKHGPLGGPGRVVHSEATVLNKAGTAYITATEDHGTVKSVSGNDVTITEGTTAVPYKDVTVTVASDATIERNGKTAKLSDLKAGDDIHVSVSSDGTVVHAHDDTFKPTPPASGKGGPGPGGPPPAPPTTP</sequence>
<dbReference type="EMBL" id="CP114014">
    <property type="protein sequence ID" value="XAY08108.1"/>
    <property type="molecule type" value="Genomic_DNA"/>
</dbReference>
<organism evidence="3">
    <name type="scientific">Paraconexibacter sp. AEG42_29</name>
    <dbReference type="NCBI Taxonomy" id="2997339"/>
    <lineage>
        <taxon>Bacteria</taxon>
        <taxon>Bacillati</taxon>
        <taxon>Actinomycetota</taxon>
        <taxon>Thermoleophilia</taxon>
        <taxon>Solirubrobacterales</taxon>
        <taxon>Paraconexibacteraceae</taxon>
        <taxon>Paraconexibacter</taxon>
    </lineage>
</organism>
<gene>
    <name evidence="3" type="ORF">DSM112329_05004</name>
</gene>
<dbReference type="RefSeq" id="WP_354699293.1">
    <property type="nucleotide sequence ID" value="NZ_CP114014.1"/>
</dbReference>
<dbReference type="AlphaFoldDB" id="A0AAU7B2C6"/>
<name>A0AAU7B2C6_9ACTN</name>
<evidence type="ECO:0000256" key="1">
    <source>
        <dbReference type="SAM" id="MobiDB-lite"/>
    </source>
</evidence>
<accession>A0AAU7B2C6</accession>
<feature type="compositionally biased region" description="Pro residues" evidence="1">
    <location>
        <begin position="179"/>
        <end position="190"/>
    </location>
</feature>
<feature type="signal peptide" evidence="2">
    <location>
        <begin position="1"/>
        <end position="26"/>
    </location>
</feature>
<evidence type="ECO:0008006" key="4">
    <source>
        <dbReference type="Google" id="ProtNLM"/>
    </source>
</evidence>
<proteinExistence type="predicted"/>
<evidence type="ECO:0000256" key="2">
    <source>
        <dbReference type="SAM" id="SignalP"/>
    </source>
</evidence>
<protein>
    <recommendedName>
        <fullName evidence="4">DUF5666 domain-containing protein</fullName>
    </recommendedName>
</protein>
<feature type="region of interest" description="Disordered" evidence="1">
    <location>
        <begin position="153"/>
        <end position="190"/>
    </location>
</feature>
<reference evidence="3" key="1">
    <citation type="submission" date="2022-12" db="EMBL/GenBank/DDBJ databases">
        <title>Paraconexibacter alkalitolerans sp. nov. and Baekduia alba sp. nov., isolated from soil and emended description of the genera Paraconexibacter (Chun et al., 2020) and Baekduia (An et al., 2020).</title>
        <authorList>
            <person name="Vieira S."/>
            <person name="Huber K.J."/>
            <person name="Geppert A."/>
            <person name="Wolf J."/>
            <person name="Neumann-Schaal M."/>
            <person name="Muesken M."/>
            <person name="Overmann J."/>
        </authorList>
    </citation>
    <scope>NUCLEOTIDE SEQUENCE</scope>
    <source>
        <strain evidence="3">AEG42_29</strain>
    </source>
</reference>
<keyword evidence="2" id="KW-0732">Signal</keyword>